<dbReference type="InParanoid" id="A0A2G5F4I6"/>
<feature type="domain" description="Integrator complex subunit 7 helical bundle" evidence="8">
    <location>
        <begin position="626"/>
        <end position="758"/>
    </location>
</feature>
<dbReference type="InterPro" id="IPR056516">
    <property type="entry name" value="INTS7_N"/>
</dbReference>
<dbReference type="SUPFAM" id="SSF48371">
    <property type="entry name" value="ARM repeat"/>
    <property type="match status" value="1"/>
</dbReference>
<accession>A0A2G5F4I6</accession>
<dbReference type="PANTHER" id="PTHR13322:SF2">
    <property type="entry name" value="INTEGRATOR COMPLEX SUBUNIT 7"/>
    <property type="match status" value="1"/>
</dbReference>
<evidence type="ECO:0000256" key="1">
    <source>
        <dbReference type="ARBA" id="ARBA00004123"/>
    </source>
</evidence>
<dbReference type="STRING" id="218851.A0A2G5F4I6"/>
<evidence type="ECO:0000259" key="6">
    <source>
        <dbReference type="Pfam" id="PF22966"/>
    </source>
</evidence>
<comment type="similarity">
    <text evidence="3">Belongs to the Integrator subunit 7 family.</text>
</comment>
<dbReference type="GO" id="GO:0005737">
    <property type="term" value="C:cytoplasm"/>
    <property type="evidence" value="ECO:0007669"/>
    <property type="project" value="UniProtKB-SubCell"/>
</dbReference>
<organism evidence="9 10">
    <name type="scientific">Aquilegia coerulea</name>
    <name type="common">Rocky mountain columbine</name>
    <dbReference type="NCBI Taxonomy" id="218851"/>
    <lineage>
        <taxon>Eukaryota</taxon>
        <taxon>Viridiplantae</taxon>
        <taxon>Streptophyta</taxon>
        <taxon>Embryophyta</taxon>
        <taxon>Tracheophyta</taxon>
        <taxon>Spermatophyta</taxon>
        <taxon>Magnoliopsida</taxon>
        <taxon>Ranunculales</taxon>
        <taxon>Ranunculaceae</taxon>
        <taxon>Thalictroideae</taxon>
        <taxon>Aquilegia</taxon>
    </lineage>
</organism>
<dbReference type="AlphaFoldDB" id="A0A2G5F4I6"/>
<dbReference type="Pfam" id="PF24436">
    <property type="entry name" value="INTS7_N"/>
    <property type="match status" value="1"/>
</dbReference>
<keyword evidence="10" id="KW-1185">Reference proteome</keyword>
<dbReference type="GO" id="GO:0034472">
    <property type="term" value="P:snRNA 3'-end processing"/>
    <property type="evidence" value="ECO:0007669"/>
    <property type="project" value="TreeGrafter"/>
</dbReference>
<proteinExistence type="inferred from homology"/>
<dbReference type="OrthoDB" id="1921953at2759"/>
<evidence type="ECO:0000256" key="2">
    <source>
        <dbReference type="ARBA" id="ARBA00004496"/>
    </source>
</evidence>
<evidence type="ECO:0000259" key="7">
    <source>
        <dbReference type="Pfam" id="PF24436"/>
    </source>
</evidence>
<dbReference type="InterPro" id="IPR055195">
    <property type="entry name" value="INTS7_C_plant"/>
</dbReference>
<dbReference type="EMBL" id="KZ305019">
    <property type="protein sequence ID" value="PIA62889.1"/>
    <property type="molecule type" value="Genomic_DNA"/>
</dbReference>
<comment type="subcellular location">
    <subcellularLocation>
        <location evidence="2">Cytoplasm</location>
    </subcellularLocation>
    <subcellularLocation>
        <location evidence="1">Nucleus</location>
    </subcellularLocation>
</comment>
<evidence type="ECO:0000256" key="4">
    <source>
        <dbReference type="ARBA" id="ARBA00022490"/>
    </source>
</evidence>
<protein>
    <recommendedName>
        <fullName evidence="11">Integrator complex subunit 7</fullName>
    </recommendedName>
</protein>
<dbReference type="InterPro" id="IPR016024">
    <property type="entry name" value="ARM-type_fold"/>
</dbReference>
<dbReference type="Pfam" id="PF24437">
    <property type="entry name" value="INTS7_HB"/>
    <property type="match status" value="1"/>
</dbReference>
<dbReference type="Pfam" id="PF22966">
    <property type="entry name" value="INTS7_C_plants"/>
    <property type="match status" value="1"/>
</dbReference>
<evidence type="ECO:0000256" key="3">
    <source>
        <dbReference type="ARBA" id="ARBA00008565"/>
    </source>
</evidence>
<evidence type="ECO:0008006" key="11">
    <source>
        <dbReference type="Google" id="ProtNLM"/>
    </source>
</evidence>
<sequence>MEKNSAACAMEWSIELEKGLRSNKPGQAIEALSQIGSRLEQWSKEPISTMAIFNIFGLIPGEDRLFANTILLRLADAFKCGDKQTRFCILKAFLLERKKRKKGKQYNGILAKKRVPNYVELLKRVKIVYDKGDSDYKSISLRLLGCWSDIASDSAEIRHMILSSLGSCNVTEVKASLFTAGCFSELSEDFAYVFLEVLINMMTSSKLSITVKRACAKAFAKLGYSLTLATRAYKTGRKLVLNSSQEEFMVEMLKSLSKLASKSVLLISEQVELLLSLITHNSALPVQTMAIHCMLFLLGGGVCRFPIKESFLSQLFHVLNNTDLSIVSQCEALRLLLKIFQYARPNLSHREMPEFVIWLSIVETATQSPILSKRLLAFQLLVYISVNDNKAVETEPGGNGSTDLLSRALLLVLDRIEQLAKSEFESCETASEMLQECHSLLSLVLHVVEEYPTIGVLALDKVRSCVESMVNVGKRDITQKSNHLINDIVGLEGEKHRPDVSRFVFCVYKFVECCTETLDDASAVTVEVHHILKLIIEFMQKSYFSNGDMCTIQLILLHSRVMWSYLAYNNWEICNADNLAISHEDYWIEHERLTCEFINKMIAGQDKWDAYKAGKCAARQGAWFAAAFTFRELFNNVQSDACQHWLKSLALFTQSESTIMLPCLQNEGQRLVNWSKIDKIWATGSGVLSKSIEEDPCHVVLWDYHKSYNKAYDDVCSAIDILAAAATTDHTFIFQRWFLNLRAKVLQIVVDILKLINSSASNVENTGNVEWVEGCTNIRFGEPTLDAHSLTPISFRLKRLAQELDLMATSFMDMDLRSYRTCSRLALNCSLLAFSTGFVLYSPDLCSHANTMYWGFGDSRKCSQSMLVQDLVKRLWHVDGEMSTILTQVLTIVEVPTSHFPVSPTMPLYKIGSSEKETLDVCKFALSGFLSMLEEAKGIKDGGGRYKESRTRLQLLSNVLQRWMNMSFQVPKYFFQVRSCVGAELFVFNANTVNPNRISVLPGFHLSLNLCLQLKHVPPGRVAKIYCILASKPSYRTSEHGGESKGKMWQGFQSCDTNDVIDLNEKLWMYVIEGANQSSKKMKKACGGDELVWSCASFVLNERGQGFSTCLLDISAFPVGSYKIKWHSCCIDSKDSCWSLIPLNMGPVFSLGCIYHRFIKIHTHVSQC</sequence>
<evidence type="ECO:0000313" key="10">
    <source>
        <dbReference type="Proteomes" id="UP000230069"/>
    </source>
</evidence>
<name>A0A2G5F4I6_AQUCA</name>
<keyword evidence="4" id="KW-0963">Cytoplasm</keyword>
<evidence type="ECO:0000313" key="9">
    <source>
        <dbReference type="EMBL" id="PIA62889.1"/>
    </source>
</evidence>
<reference evidence="9 10" key="1">
    <citation type="submission" date="2017-09" db="EMBL/GenBank/DDBJ databases">
        <title>WGS assembly of Aquilegia coerulea Goldsmith.</title>
        <authorList>
            <person name="Hodges S."/>
            <person name="Kramer E."/>
            <person name="Nordborg M."/>
            <person name="Tomkins J."/>
            <person name="Borevitz J."/>
            <person name="Derieg N."/>
            <person name="Yan J."/>
            <person name="Mihaltcheva S."/>
            <person name="Hayes R.D."/>
            <person name="Rokhsar D."/>
        </authorList>
    </citation>
    <scope>NUCLEOTIDE SEQUENCE [LARGE SCALE GENOMIC DNA]</scope>
    <source>
        <strain evidence="10">cv. Goldsmith</strain>
    </source>
</reference>
<evidence type="ECO:0000259" key="8">
    <source>
        <dbReference type="Pfam" id="PF24437"/>
    </source>
</evidence>
<gene>
    <name evidence="9" type="ORF">AQUCO_00200717v1</name>
</gene>
<evidence type="ECO:0000256" key="5">
    <source>
        <dbReference type="ARBA" id="ARBA00023242"/>
    </source>
</evidence>
<feature type="domain" description="Integrator complex subunit 7-like C-terminal" evidence="6">
    <location>
        <begin position="982"/>
        <end position="1150"/>
    </location>
</feature>
<keyword evidence="5" id="KW-0539">Nucleus</keyword>
<feature type="domain" description="Integrator complex subunit 7 N-terminal" evidence="7">
    <location>
        <begin position="14"/>
        <end position="496"/>
    </location>
</feature>
<dbReference type="Proteomes" id="UP000230069">
    <property type="component" value="Unassembled WGS sequence"/>
</dbReference>
<dbReference type="InterPro" id="IPR033060">
    <property type="entry name" value="INTS7"/>
</dbReference>
<dbReference type="GO" id="GO:0032039">
    <property type="term" value="C:integrator complex"/>
    <property type="evidence" value="ECO:0007669"/>
    <property type="project" value="InterPro"/>
</dbReference>
<dbReference type="PANTHER" id="PTHR13322">
    <property type="entry name" value="C1ORF73 PROTEIN"/>
    <property type="match status" value="1"/>
</dbReference>
<dbReference type="InterPro" id="IPR056517">
    <property type="entry name" value="INTS7_HB"/>
</dbReference>
<dbReference type="FunCoup" id="A0A2G5F4I6">
    <property type="interactions" value="2150"/>
</dbReference>